<sequence length="176" mass="20515">MKTLTISEWRRAVDPILGEIEYDARLEGFGWVEVLVKEKIPIPDGRLAFCWAVLPVAIKGPKTRDGKLPPLVTKEEAVEWLKKCLKEYPDPEKSLEDYVEKLEYNLRYGEKYNIPTWRHLVEEKAENDKSIAEVFMHLKYPVIYSLYRAGYVRLSPEQVHKLTKIIPRLWGGSSAR</sequence>
<protein>
    <submittedName>
        <fullName evidence="1">Uncharacterized protein</fullName>
    </submittedName>
</protein>
<evidence type="ECO:0000313" key="2">
    <source>
        <dbReference type="Proteomes" id="UP001341135"/>
    </source>
</evidence>
<reference evidence="1 2" key="1">
    <citation type="submission" date="2023-09" db="EMBL/GenBank/DDBJ databases">
        <title>Pyrofollis japonicus gen. nov. sp. nov., a novel member of the family Pyrodictiaceae isolated from the Iheya North hydrothermal field.</title>
        <authorList>
            <person name="Miyazaki U."/>
            <person name="Sanari M."/>
            <person name="Tame A."/>
            <person name="Kitajima M."/>
            <person name="Okamoto A."/>
            <person name="Sawayama S."/>
            <person name="Miyazaki J."/>
            <person name="Takai K."/>
            <person name="Nakagawa S."/>
        </authorList>
    </citation>
    <scope>NUCLEOTIDE SEQUENCE [LARGE SCALE GENOMIC DNA]</scope>
    <source>
        <strain evidence="1 2">AV2</strain>
    </source>
</reference>
<name>A0ABN6ZSA7_9CREN</name>
<accession>A0ABN6ZSA7</accession>
<proteinExistence type="predicted"/>
<dbReference type="EMBL" id="AP028907">
    <property type="protein sequence ID" value="BES81445.1"/>
    <property type="molecule type" value="Genomic_DNA"/>
</dbReference>
<evidence type="ECO:0000313" key="1">
    <source>
        <dbReference type="EMBL" id="BES81445.1"/>
    </source>
</evidence>
<keyword evidence="2" id="KW-1185">Reference proteome</keyword>
<organism evidence="1 2">
    <name type="scientific">Pyrodictium abyssi</name>
    <dbReference type="NCBI Taxonomy" id="54256"/>
    <lineage>
        <taxon>Archaea</taxon>
        <taxon>Thermoproteota</taxon>
        <taxon>Thermoprotei</taxon>
        <taxon>Desulfurococcales</taxon>
        <taxon>Pyrodictiaceae</taxon>
        <taxon>Pyrodictium</taxon>
    </lineage>
</organism>
<dbReference type="Proteomes" id="UP001341135">
    <property type="component" value="Chromosome"/>
</dbReference>
<gene>
    <name evidence="1" type="ORF">PABY_10120</name>
</gene>